<evidence type="ECO:0000256" key="1">
    <source>
        <dbReference type="ARBA" id="ARBA00022553"/>
    </source>
</evidence>
<dbReference type="InterPro" id="IPR036867">
    <property type="entry name" value="R3H_dom_sf"/>
</dbReference>
<dbReference type="InterPro" id="IPR001374">
    <property type="entry name" value="R3H_dom"/>
</dbReference>
<feature type="compositionally biased region" description="Basic and acidic residues" evidence="2">
    <location>
        <begin position="148"/>
        <end position="168"/>
    </location>
</feature>
<sequence length="357" mass="41243">MDSSSTLPQNDSFTHNEKESMVDPFLVEALQNPRHRLTILRMELDIQRFLLNPDQQQFEFQHFPTSYLRLAAHRVAQHYGLQTMVQDNVLDGLANKIVGRKTLESRFPAVCLSEIPAKQSENDKPEQIKIVIRPRPNKASVNEGNENGMERSHVRTVEERKEEYDRARARIFSGPSSPNSDDILSQVPTDGKNLCFSRDENEGYRNSMNDPEKSSMRDGFTSSRVAIFRDREKDRTDPDYDRSYERYVRNLPTNQSFSLAPFNMQKIQLPFVQYDTGFPQLGQMPRTQASLSYRPPSNSVMSPVCPPGLNQTSRDAVYMQWPSPAMMYAHSYEQFRHAVFQAPFCQQPLSFDYSQNH</sequence>
<keyword evidence="5" id="KW-1185">Reference proteome</keyword>
<dbReference type="Proteomes" id="UP001415857">
    <property type="component" value="Unassembled WGS sequence"/>
</dbReference>
<reference evidence="4 5" key="1">
    <citation type="journal article" date="2024" name="Plant J.">
        <title>Genome sequences and population genomics reveal climatic adaptation and genomic divergence between two closely related sweetgum species.</title>
        <authorList>
            <person name="Xu W.Q."/>
            <person name="Ren C.Q."/>
            <person name="Zhang X.Y."/>
            <person name="Comes H.P."/>
            <person name="Liu X.H."/>
            <person name="Li Y.G."/>
            <person name="Kettle C.J."/>
            <person name="Jalonen R."/>
            <person name="Gaisberger H."/>
            <person name="Ma Y.Z."/>
            <person name="Qiu Y.X."/>
        </authorList>
    </citation>
    <scope>NUCLEOTIDE SEQUENCE [LARGE SCALE GENOMIC DNA]</scope>
    <source>
        <strain evidence="4">Hangzhou</strain>
    </source>
</reference>
<name>A0AAP0S8G1_LIQFO</name>
<dbReference type="AlphaFoldDB" id="A0AAP0S8G1"/>
<dbReference type="PROSITE" id="PS51673">
    <property type="entry name" value="SUZ"/>
    <property type="match status" value="1"/>
</dbReference>
<dbReference type="EMBL" id="JBBPBK010000002">
    <property type="protein sequence ID" value="KAK9289682.1"/>
    <property type="molecule type" value="Genomic_DNA"/>
</dbReference>
<evidence type="ECO:0000313" key="4">
    <source>
        <dbReference type="EMBL" id="KAK9289682.1"/>
    </source>
</evidence>
<dbReference type="Pfam" id="PF01424">
    <property type="entry name" value="R3H"/>
    <property type="match status" value="1"/>
</dbReference>
<dbReference type="InterPro" id="IPR024771">
    <property type="entry name" value="SUZ"/>
</dbReference>
<dbReference type="CDD" id="cd02642">
    <property type="entry name" value="R3H_encore_like"/>
    <property type="match status" value="1"/>
</dbReference>
<proteinExistence type="predicted"/>
<accession>A0AAP0S8G1</accession>
<dbReference type="PANTHER" id="PTHR15672:SF15">
    <property type="entry name" value="SINGLE-STRANDED NUCLEIC ACID BINDING R3H PROTEIN"/>
    <property type="match status" value="1"/>
</dbReference>
<evidence type="ECO:0000313" key="5">
    <source>
        <dbReference type="Proteomes" id="UP001415857"/>
    </source>
</evidence>
<comment type="caution">
    <text evidence="4">The sequence shown here is derived from an EMBL/GenBank/DDBJ whole genome shotgun (WGS) entry which is preliminary data.</text>
</comment>
<dbReference type="InterPro" id="IPR051937">
    <property type="entry name" value="R3H_domain_containing"/>
</dbReference>
<organism evidence="4 5">
    <name type="scientific">Liquidambar formosana</name>
    <name type="common">Formosan gum</name>
    <dbReference type="NCBI Taxonomy" id="63359"/>
    <lineage>
        <taxon>Eukaryota</taxon>
        <taxon>Viridiplantae</taxon>
        <taxon>Streptophyta</taxon>
        <taxon>Embryophyta</taxon>
        <taxon>Tracheophyta</taxon>
        <taxon>Spermatophyta</taxon>
        <taxon>Magnoliopsida</taxon>
        <taxon>eudicotyledons</taxon>
        <taxon>Gunneridae</taxon>
        <taxon>Pentapetalae</taxon>
        <taxon>Saxifragales</taxon>
        <taxon>Altingiaceae</taxon>
        <taxon>Liquidambar</taxon>
    </lineage>
</organism>
<dbReference type="Pfam" id="PF12752">
    <property type="entry name" value="SUZ"/>
    <property type="match status" value="1"/>
</dbReference>
<protein>
    <recommendedName>
        <fullName evidence="3">SUZ domain-containing protein</fullName>
    </recommendedName>
</protein>
<feature type="domain" description="SUZ" evidence="3">
    <location>
        <begin position="106"/>
        <end position="176"/>
    </location>
</feature>
<keyword evidence="1" id="KW-0597">Phosphoprotein</keyword>
<evidence type="ECO:0000256" key="2">
    <source>
        <dbReference type="SAM" id="MobiDB-lite"/>
    </source>
</evidence>
<feature type="compositionally biased region" description="Polar residues" evidence="2">
    <location>
        <begin position="174"/>
        <end position="188"/>
    </location>
</feature>
<evidence type="ECO:0000259" key="3">
    <source>
        <dbReference type="PROSITE" id="PS51673"/>
    </source>
</evidence>
<dbReference type="SUPFAM" id="SSF82708">
    <property type="entry name" value="R3H domain"/>
    <property type="match status" value="1"/>
</dbReference>
<feature type="region of interest" description="Disordered" evidence="2">
    <location>
        <begin position="138"/>
        <end position="221"/>
    </location>
</feature>
<dbReference type="GO" id="GO:0003676">
    <property type="term" value="F:nucleic acid binding"/>
    <property type="evidence" value="ECO:0007669"/>
    <property type="project" value="InterPro"/>
</dbReference>
<dbReference type="PANTHER" id="PTHR15672">
    <property type="entry name" value="CAMP-REGULATED PHOSPHOPROTEIN 21 RELATED R3H DOMAIN CONTAINING PROTEIN"/>
    <property type="match status" value="1"/>
</dbReference>
<dbReference type="Gene3D" id="3.30.1370.50">
    <property type="entry name" value="R3H-like domain"/>
    <property type="match status" value="1"/>
</dbReference>
<gene>
    <name evidence="4" type="ORF">L1049_007840</name>
</gene>
<dbReference type="SMART" id="SM00393">
    <property type="entry name" value="R3H"/>
    <property type="match status" value="1"/>
</dbReference>